<sequence>MRMIELKDVEVKIGDQVILNNVSISLKEKECVAVIGENGTGKSLLLKILAGVVSPIKGQVRRDIKKYGYAPEIPPKSLHFTAKEYLTHMGRIEGMSREELEDRVTLLFKQFNFNFHQEYIYKLSKGNKQKINLMQSLLREPSILLLDEPLSGLDSHSQENLLQYLKQLKEKKTTIIFTCHEGLLKENLADRILLIENKEVKEGEMKTEKSYRTVQFSGNRDEISPLINKTVDMQTLRRLQDGGYEVNVEANNSDKLLLTIINQGGKIKFLSKKSRI</sequence>
<proteinExistence type="predicted"/>
<dbReference type="Proteomes" id="UP000052946">
    <property type="component" value="Unassembled WGS sequence"/>
</dbReference>
<accession>A0A0U9H6L7</accession>
<keyword evidence="1" id="KW-0813">Transport</keyword>
<evidence type="ECO:0000256" key="2">
    <source>
        <dbReference type="ARBA" id="ARBA00022741"/>
    </source>
</evidence>
<dbReference type="AlphaFoldDB" id="A0A0U9H6L7"/>
<feature type="domain" description="ABC transporter" evidence="4">
    <location>
        <begin position="4"/>
        <end position="222"/>
    </location>
</feature>
<dbReference type="InterPro" id="IPR003593">
    <property type="entry name" value="AAA+_ATPase"/>
</dbReference>
<dbReference type="InterPro" id="IPR003439">
    <property type="entry name" value="ABC_transporter-like_ATP-bd"/>
</dbReference>
<dbReference type="SUPFAM" id="SSF52540">
    <property type="entry name" value="P-loop containing nucleoside triphosphate hydrolases"/>
    <property type="match status" value="1"/>
</dbReference>
<protein>
    <submittedName>
        <fullName evidence="5">ABC transporter ATP-binding protein</fullName>
    </submittedName>
</protein>
<evidence type="ECO:0000313" key="5">
    <source>
        <dbReference type="EMBL" id="GAQ18290.1"/>
    </source>
</evidence>
<dbReference type="SMART" id="SM00382">
    <property type="entry name" value="AAA"/>
    <property type="match status" value="1"/>
</dbReference>
<keyword evidence="2" id="KW-0547">Nucleotide-binding</keyword>
<dbReference type="InterPro" id="IPR027417">
    <property type="entry name" value="P-loop_NTPase"/>
</dbReference>
<dbReference type="PANTHER" id="PTHR42939:SF1">
    <property type="entry name" value="ABC TRANSPORTER ATP-BINDING PROTEIN ALBC-RELATED"/>
    <property type="match status" value="1"/>
</dbReference>
<evidence type="ECO:0000256" key="3">
    <source>
        <dbReference type="ARBA" id="ARBA00022840"/>
    </source>
</evidence>
<dbReference type="OrthoDB" id="2290519at2"/>
<dbReference type="CDD" id="cd03230">
    <property type="entry name" value="ABC_DR_subfamily_A"/>
    <property type="match status" value="1"/>
</dbReference>
<evidence type="ECO:0000259" key="4">
    <source>
        <dbReference type="PROSITE" id="PS50893"/>
    </source>
</evidence>
<dbReference type="PANTHER" id="PTHR42939">
    <property type="entry name" value="ABC TRANSPORTER ATP-BINDING PROTEIN ALBC-RELATED"/>
    <property type="match status" value="1"/>
</dbReference>
<evidence type="ECO:0000256" key="1">
    <source>
        <dbReference type="ARBA" id="ARBA00022448"/>
    </source>
</evidence>
<dbReference type="Gene3D" id="3.40.50.300">
    <property type="entry name" value="P-loop containing nucleotide triphosphate hydrolases"/>
    <property type="match status" value="1"/>
</dbReference>
<reference evidence="5 6" key="2">
    <citation type="journal article" date="2016" name="Genome Announc.">
        <title>Draft Genome Sequence of Oceanobacillus picturae Heshi-B3, Isolated from Fermented Rice Bran in a Traditional Japanese Seafood Dish.</title>
        <authorList>
            <person name="Akuzawa S."/>
            <person name="Nagaoka J."/>
            <person name="Kanekatsu M."/>
            <person name="Kanesaki Y."/>
            <person name="Suzuki T."/>
        </authorList>
    </citation>
    <scope>NUCLEOTIDE SEQUENCE [LARGE SCALE GENOMIC DNA]</scope>
    <source>
        <strain evidence="5 6">Heshi-B3</strain>
    </source>
</reference>
<dbReference type="EMBL" id="BBXV01000026">
    <property type="protein sequence ID" value="GAQ18290.1"/>
    <property type="molecule type" value="Genomic_DNA"/>
</dbReference>
<organism evidence="5 6">
    <name type="scientific">Oceanobacillus picturae</name>
    <dbReference type="NCBI Taxonomy" id="171693"/>
    <lineage>
        <taxon>Bacteria</taxon>
        <taxon>Bacillati</taxon>
        <taxon>Bacillota</taxon>
        <taxon>Bacilli</taxon>
        <taxon>Bacillales</taxon>
        <taxon>Bacillaceae</taxon>
        <taxon>Oceanobacillus</taxon>
    </lineage>
</organism>
<keyword evidence="3 5" id="KW-0067">ATP-binding</keyword>
<dbReference type="InterPro" id="IPR051782">
    <property type="entry name" value="ABC_Transporter_VariousFunc"/>
</dbReference>
<reference evidence="6" key="1">
    <citation type="submission" date="2015-07" db="EMBL/GenBank/DDBJ databases">
        <title>Draft Genome Sequence of Oceanobacillus picturae Heshi-B3 that Was Isolated from Fermented Rice Bran with Aging Salted Mackerel, Which Was Named Heshiko as Traditional Fermented Seafood in Japan.</title>
        <authorList>
            <person name="Akuzawa S."/>
            <person name="Nakagawa J."/>
            <person name="Kanekatsu T."/>
            <person name="Kanesaki Y."/>
            <person name="Suzuki T."/>
        </authorList>
    </citation>
    <scope>NUCLEOTIDE SEQUENCE [LARGE SCALE GENOMIC DNA]</scope>
    <source>
        <strain evidence="6">Heshi-B3</strain>
    </source>
</reference>
<dbReference type="PROSITE" id="PS50893">
    <property type="entry name" value="ABC_TRANSPORTER_2"/>
    <property type="match status" value="1"/>
</dbReference>
<name>A0A0U9H6L7_9BACI</name>
<dbReference type="GO" id="GO:0016887">
    <property type="term" value="F:ATP hydrolysis activity"/>
    <property type="evidence" value="ECO:0007669"/>
    <property type="project" value="InterPro"/>
</dbReference>
<dbReference type="GO" id="GO:0005524">
    <property type="term" value="F:ATP binding"/>
    <property type="evidence" value="ECO:0007669"/>
    <property type="project" value="UniProtKB-KW"/>
</dbReference>
<gene>
    <name evidence="5" type="ORF">OPHB3_2229</name>
</gene>
<dbReference type="Pfam" id="PF00005">
    <property type="entry name" value="ABC_tran"/>
    <property type="match status" value="1"/>
</dbReference>
<evidence type="ECO:0000313" key="6">
    <source>
        <dbReference type="Proteomes" id="UP000052946"/>
    </source>
</evidence>
<comment type="caution">
    <text evidence="5">The sequence shown here is derived from an EMBL/GenBank/DDBJ whole genome shotgun (WGS) entry which is preliminary data.</text>
</comment>